<dbReference type="InterPro" id="IPR036047">
    <property type="entry name" value="F-box-like_dom_sf"/>
</dbReference>
<dbReference type="InterPro" id="IPR040161">
    <property type="entry name" value="FB224"/>
</dbReference>
<dbReference type="PROSITE" id="PS50181">
    <property type="entry name" value="FBOX"/>
    <property type="match status" value="1"/>
</dbReference>
<accession>G0NQT5</accession>
<dbReference type="SUPFAM" id="SSF81383">
    <property type="entry name" value="F-box domain"/>
    <property type="match status" value="1"/>
</dbReference>
<gene>
    <name evidence="2" type="ORF">CAEBREN_26157</name>
</gene>
<dbReference type="InterPro" id="IPR002900">
    <property type="entry name" value="DUF38/FTH_CAE_spp"/>
</dbReference>
<dbReference type="Pfam" id="PF00646">
    <property type="entry name" value="F-box"/>
    <property type="match status" value="1"/>
</dbReference>
<evidence type="ECO:0000313" key="2">
    <source>
        <dbReference type="EMBL" id="EGT35889.1"/>
    </source>
</evidence>
<dbReference type="PANTHER" id="PTHR23015">
    <property type="entry name" value="UNCHARACTERIZED C.ELEGANS PROTEIN"/>
    <property type="match status" value="1"/>
</dbReference>
<name>G0NQT5_CAEBE</name>
<dbReference type="Pfam" id="PF01827">
    <property type="entry name" value="FTH"/>
    <property type="match status" value="1"/>
</dbReference>
<dbReference type="PANTHER" id="PTHR23015:SF4">
    <property type="entry name" value="DUF38 DOMAIN-CONTAINING PROTEIN-RELATED"/>
    <property type="match status" value="1"/>
</dbReference>
<feature type="domain" description="F-box" evidence="1">
    <location>
        <begin position="9"/>
        <end position="55"/>
    </location>
</feature>
<dbReference type="SMART" id="SM00256">
    <property type="entry name" value="FBOX"/>
    <property type="match status" value="1"/>
</dbReference>
<sequence length="314" mass="36957">MSSSATTSPVSLVDMPELPLKHILSYVGFRSLQSLRLVSKPLCQFIDTKKLHVQIDYIKIKTYQRGVELKLKSCGLVSHLEMKMQGEGTNVSFGDKSRYYGNTDYLGFSVNLLKYVFNTYTVHTQKRLEYSGGEDSTFLEMFQTFLSEQRIILRVFELSFRGFEQQAVRFLPFFDSNTLKSLIFNWIFIDELNFDLMLLEQWKKARFLFSDQKIFRVPIQHFGHFETANFYMQNITAQDLLHLKEKYTQSPVFSIANIYCERSVSPDQVYGESEENEWIFRCSDPNYALIIDYFYGYYRYCRTHISDTTLSAFE</sequence>
<dbReference type="InParanoid" id="G0NQT5"/>
<dbReference type="GO" id="GO:0045087">
    <property type="term" value="P:innate immune response"/>
    <property type="evidence" value="ECO:0007669"/>
    <property type="project" value="TreeGrafter"/>
</dbReference>
<dbReference type="AlphaFoldDB" id="G0NQT5"/>
<reference evidence="3" key="1">
    <citation type="submission" date="2011-07" db="EMBL/GenBank/DDBJ databases">
        <authorList>
            <consortium name="Caenorhabditis brenneri Sequencing and Analysis Consortium"/>
            <person name="Wilson R.K."/>
        </authorList>
    </citation>
    <scope>NUCLEOTIDE SEQUENCE [LARGE SCALE GENOMIC DNA]</scope>
    <source>
        <strain evidence="3">PB2801</strain>
    </source>
</reference>
<protein>
    <recommendedName>
        <fullName evidence="1">F-box domain-containing protein</fullName>
    </recommendedName>
</protein>
<organism evidence="3">
    <name type="scientific">Caenorhabditis brenneri</name>
    <name type="common">Nematode worm</name>
    <dbReference type="NCBI Taxonomy" id="135651"/>
    <lineage>
        <taxon>Eukaryota</taxon>
        <taxon>Metazoa</taxon>
        <taxon>Ecdysozoa</taxon>
        <taxon>Nematoda</taxon>
        <taxon>Chromadorea</taxon>
        <taxon>Rhabditida</taxon>
        <taxon>Rhabditina</taxon>
        <taxon>Rhabditomorpha</taxon>
        <taxon>Rhabditoidea</taxon>
        <taxon>Rhabditidae</taxon>
        <taxon>Peloderinae</taxon>
        <taxon>Caenorhabditis</taxon>
    </lineage>
</organism>
<dbReference type="Proteomes" id="UP000008068">
    <property type="component" value="Unassembled WGS sequence"/>
</dbReference>
<evidence type="ECO:0000313" key="3">
    <source>
        <dbReference type="Proteomes" id="UP000008068"/>
    </source>
</evidence>
<dbReference type="EMBL" id="GL379927">
    <property type="protein sequence ID" value="EGT35889.1"/>
    <property type="molecule type" value="Genomic_DNA"/>
</dbReference>
<evidence type="ECO:0000259" key="1">
    <source>
        <dbReference type="PROSITE" id="PS50181"/>
    </source>
</evidence>
<proteinExistence type="predicted"/>
<dbReference type="HOGENOM" id="CLU_030831_0_3_1"/>
<dbReference type="InterPro" id="IPR001810">
    <property type="entry name" value="F-box_dom"/>
</dbReference>
<keyword evidence="3" id="KW-1185">Reference proteome</keyword>